<dbReference type="CDD" id="cd17580">
    <property type="entry name" value="REC_2_DhkD-like"/>
    <property type="match status" value="1"/>
</dbReference>
<evidence type="ECO:0000256" key="3">
    <source>
        <dbReference type="ARBA" id="ARBA00022553"/>
    </source>
</evidence>
<dbReference type="CDD" id="cd00075">
    <property type="entry name" value="HATPase"/>
    <property type="match status" value="1"/>
</dbReference>
<dbReference type="PANTHER" id="PTHR43547">
    <property type="entry name" value="TWO-COMPONENT HISTIDINE KINASE"/>
    <property type="match status" value="1"/>
</dbReference>
<dbReference type="PROSITE" id="PS50109">
    <property type="entry name" value="HIS_KIN"/>
    <property type="match status" value="1"/>
</dbReference>
<dbReference type="SMART" id="SM00448">
    <property type="entry name" value="REC"/>
    <property type="match status" value="1"/>
</dbReference>
<dbReference type="SUPFAM" id="SSF55874">
    <property type="entry name" value="ATPase domain of HSP90 chaperone/DNA topoisomerase II/histidine kinase"/>
    <property type="match status" value="1"/>
</dbReference>
<evidence type="ECO:0000256" key="4">
    <source>
        <dbReference type="PROSITE-ProRule" id="PRU00169"/>
    </source>
</evidence>
<dbReference type="Gene3D" id="1.10.287.130">
    <property type="match status" value="1"/>
</dbReference>
<evidence type="ECO:0000256" key="2">
    <source>
        <dbReference type="ARBA" id="ARBA00012438"/>
    </source>
</evidence>
<dbReference type="SMART" id="SM00387">
    <property type="entry name" value="HATPase_c"/>
    <property type="match status" value="1"/>
</dbReference>
<evidence type="ECO:0000313" key="8">
    <source>
        <dbReference type="Proteomes" id="UP001501323"/>
    </source>
</evidence>
<organism evidence="7 8">
    <name type="scientific">Luteimonas vadosa</name>
    <dbReference type="NCBI Taxonomy" id="1165507"/>
    <lineage>
        <taxon>Bacteria</taxon>
        <taxon>Pseudomonadati</taxon>
        <taxon>Pseudomonadota</taxon>
        <taxon>Gammaproteobacteria</taxon>
        <taxon>Lysobacterales</taxon>
        <taxon>Lysobacteraceae</taxon>
        <taxon>Luteimonas</taxon>
    </lineage>
</organism>
<dbReference type="PROSITE" id="PS50110">
    <property type="entry name" value="RESPONSE_REGULATORY"/>
    <property type="match status" value="1"/>
</dbReference>
<keyword evidence="8" id="KW-1185">Reference proteome</keyword>
<dbReference type="Gene3D" id="3.40.50.2300">
    <property type="match status" value="1"/>
</dbReference>
<dbReference type="CDD" id="cd00082">
    <property type="entry name" value="HisKA"/>
    <property type="match status" value="1"/>
</dbReference>
<dbReference type="InterPro" id="IPR011006">
    <property type="entry name" value="CheY-like_superfamily"/>
</dbReference>
<sequence>MEATAPVDASAVAWACRLAQETGRAQALDAFAREAGAEGGLLLARDDDTGVMLPVRGVRQTLPRGEGWRGLLQALRDAGTRRCEVEDLAGGGTQPVLAHSNGAVALVLVGGQPDPGALAPLEPLWELVAAAVAGEQRARALAGELRTARSEMRQFAAQAQTLDETRLKLDGTVRQLGEQARRAEEAGRAKDEFLAMLGHELRNPLSPIVMTLEVLRMRGDWRPELDVVKRQVHHMQRLVEDLLDVSRIARGQLTLDSALLDLGDVLVLAREAGPQWSRKQQRLRWKVPGSGLPVLGDRARLVQVFTNLLDNAAKYSGEGAEIRVEAEALQDAVRVSIHDQGIGLEPEQLERVFNMFEQGHRTPSGGTGLGLGLAIVRNLLRQHGGRVWAESEGPGKGSVFRVELPLAPRIDDDEKSQAESRPKLADAPARVLVVDDNADALTTTALLLRMSGCAVLSVLSGEEALAQAPAFAPDVAVLDIGMPGMDGLTLARRLREDLGPEAPPLVALTGFGQPSDRERAEAAGFDAFLVKPVNPAHLHETIRSLTESEGGDGDAAGSG</sequence>
<dbReference type="InterPro" id="IPR005467">
    <property type="entry name" value="His_kinase_dom"/>
</dbReference>
<dbReference type="InterPro" id="IPR003661">
    <property type="entry name" value="HisK_dim/P_dom"/>
</dbReference>
<dbReference type="InterPro" id="IPR036097">
    <property type="entry name" value="HisK_dim/P_sf"/>
</dbReference>
<comment type="caution">
    <text evidence="7">The sequence shown here is derived from an EMBL/GenBank/DDBJ whole genome shotgun (WGS) entry which is preliminary data.</text>
</comment>
<dbReference type="Proteomes" id="UP001501323">
    <property type="component" value="Unassembled WGS sequence"/>
</dbReference>
<evidence type="ECO:0000256" key="1">
    <source>
        <dbReference type="ARBA" id="ARBA00000085"/>
    </source>
</evidence>
<evidence type="ECO:0000259" key="5">
    <source>
        <dbReference type="PROSITE" id="PS50109"/>
    </source>
</evidence>
<feature type="domain" description="Histidine kinase" evidence="5">
    <location>
        <begin position="196"/>
        <end position="408"/>
    </location>
</feature>
<protein>
    <recommendedName>
        <fullName evidence="2">histidine kinase</fullName>
        <ecNumber evidence="2">2.7.13.3</ecNumber>
    </recommendedName>
</protein>
<dbReference type="InterPro" id="IPR001789">
    <property type="entry name" value="Sig_transdc_resp-reg_receiver"/>
</dbReference>
<dbReference type="InterPro" id="IPR036890">
    <property type="entry name" value="HATPase_C_sf"/>
</dbReference>
<feature type="modified residue" description="4-aspartylphosphate" evidence="4">
    <location>
        <position position="479"/>
    </location>
</feature>
<dbReference type="PANTHER" id="PTHR43547:SF2">
    <property type="entry name" value="HYBRID SIGNAL TRANSDUCTION HISTIDINE KINASE C"/>
    <property type="match status" value="1"/>
</dbReference>
<dbReference type="SMART" id="SM00388">
    <property type="entry name" value="HisKA"/>
    <property type="match status" value="1"/>
</dbReference>
<comment type="catalytic activity">
    <reaction evidence="1">
        <text>ATP + protein L-histidine = ADP + protein N-phospho-L-histidine.</text>
        <dbReference type="EC" id="2.7.13.3"/>
    </reaction>
</comment>
<dbReference type="EC" id="2.7.13.3" evidence="2"/>
<evidence type="ECO:0000259" key="6">
    <source>
        <dbReference type="PROSITE" id="PS50110"/>
    </source>
</evidence>
<feature type="domain" description="Response regulatory" evidence="6">
    <location>
        <begin position="430"/>
        <end position="546"/>
    </location>
</feature>
<keyword evidence="3 4" id="KW-0597">Phosphoprotein</keyword>
<proteinExistence type="predicted"/>
<name>A0ABP9DYQ5_9GAMM</name>
<dbReference type="InterPro" id="IPR003594">
    <property type="entry name" value="HATPase_dom"/>
</dbReference>
<dbReference type="RefSeq" id="WP_345294794.1">
    <property type="nucleotide sequence ID" value="NZ_BAABJY010000002.1"/>
</dbReference>
<dbReference type="InterPro" id="IPR004358">
    <property type="entry name" value="Sig_transdc_His_kin-like_C"/>
</dbReference>
<dbReference type="SUPFAM" id="SSF47384">
    <property type="entry name" value="Homodimeric domain of signal transducing histidine kinase"/>
    <property type="match status" value="1"/>
</dbReference>
<dbReference type="Pfam" id="PF02518">
    <property type="entry name" value="HATPase_c"/>
    <property type="match status" value="1"/>
</dbReference>
<dbReference type="SUPFAM" id="SSF52172">
    <property type="entry name" value="CheY-like"/>
    <property type="match status" value="1"/>
</dbReference>
<dbReference type="Pfam" id="PF00072">
    <property type="entry name" value="Response_reg"/>
    <property type="match status" value="1"/>
</dbReference>
<evidence type="ECO:0000313" key="7">
    <source>
        <dbReference type="EMBL" id="GAA4862992.1"/>
    </source>
</evidence>
<dbReference type="Pfam" id="PF00512">
    <property type="entry name" value="HisKA"/>
    <property type="match status" value="1"/>
</dbReference>
<dbReference type="EMBL" id="BAABJY010000002">
    <property type="protein sequence ID" value="GAA4862992.1"/>
    <property type="molecule type" value="Genomic_DNA"/>
</dbReference>
<dbReference type="PRINTS" id="PR00344">
    <property type="entry name" value="BCTRLSENSOR"/>
</dbReference>
<reference evidence="8" key="1">
    <citation type="journal article" date="2019" name="Int. J. Syst. Evol. Microbiol.">
        <title>The Global Catalogue of Microorganisms (GCM) 10K type strain sequencing project: providing services to taxonomists for standard genome sequencing and annotation.</title>
        <authorList>
            <consortium name="The Broad Institute Genomics Platform"/>
            <consortium name="The Broad Institute Genome Sequencing Center for Infectious Disease"/>
            <person name="Wu L."/>
            <person name="Ma J."/>
        </authorList>
    </citation>
    <scope>NUCLEOTIDE SEQUENCE [LARGE SCALE GENOMIC DNA]</scope>
    <source>
        <strain evidence="8">JCM 18392</strain>
    </source>
</reference>
<accession>A0ABP9DYQ5</accession>
<dbReference type="Gene3D" id="3.30.565.10">
    <property type="entry name" value="Histidine kinase-like ATPase, C-terminal domain"/>
    <property type="match status" value="1"/>
</dbReference>
<gene>
    <name evidence="7" type="ORF">GCM10023332_13880</name>
</gene>